<accession>A0A0G4EMM7</accession>
<evidence type="ECO:0000313" key="3">
    <source>
        <dbReference type="Proteomes" id="UP000041254"/>
    </source>
</evidence>
<dbReference type="InParanoid" id="A0A0G4EMM7"/>
<keyword evidence="3" id="KW-1185">Reference proteome</keyword>
<dbReference type="OrthoDB" id="422623at2759"/>
<dbReference type="EMBL" id="CDMY01000266">
    <property type="protein sequence ID" value="CEL98267.1"/>
    <property type="molecule type" value="Genomic_DNA"/>
</dbReference>
<feature type="chain" id="PRO_5005188014" evidence="1">
    <location>
        <begin position="20"/>
        <end position="479"/>
    </location>
</feature>
<gene>
    <name evidence="2" type="ORF">Vbra_5204</name>
</gene>
<evidence type="ECO:0000256" key="1">
    <source>
        <dbReference type="SAM" id="SignalP"/>
    </source>
</evidence>
<name>A0A0G4EMM7_VITBC</name>
<dbReference type="Proteomes" id="UP000041254">
    <property type="component" value="Unassembled WGS sequence"/>
</dbReference>
<dbReference type="VEuPathDB" id="CryptoDB:Vbra_5204"/>
<sequence length="479" mass="54248">MISWLVLVGWCGLWERVAGLEDACRNPLFQPHWYGKKDIQTYNDIPQIETNLQLCPQYNELSSCCHQTLESEQLKYYHFWRSILDSKIRRLASYKASVMQVKSSAQYSASSPDHQKQFDVAVERITDVLDPAFYAPCYSRVLEYAAGMICFGCKPDWKKYVAFVPLEDDPNVQVIGRLNIDESSCYLMWGACEAFGDKAAQMHRAILDSSLVKQATKSEEDFNMFTELQPHWYGKKDIQTYDDIPQIETNLQLCPQYNELSSCCHQVKSSAQYSASSPDHQKQFDVAVERITDVLDPAFYAPCYSRVPEYAAGMICFGCKPDWKKYVAFVPLEDDSNVQVIGRLNIDESSCYLMWGACEAFGDKAAQMHRAILDSSLVKQATKSEEDFNMFTELQWAHDTIALHPFVTPNEAERENAGPIAITTARQLEDDTGGSSKYSPVTEGVKSGFNTNWASNAYERGGWLALGVATVLMALWVQQ</sequence>
<keyword evidence="1" id="KW-0732">Signal</keyword>
<organism evidence="2 3">
    <name type="scientific">Vitrella brassicaformis (strain CCMP3155)</name>
    <dbReference type="NCBI Taxonomy" id="1169540"/>
    <lineage>
        <taxon>Eukaryota</taxon>
        <taxon>Sar</taxon>
        <taxon>Alveolata</taxon>
        <taxon>Colpodellida</taxon>
        <taxon>Vitrellaceae</taxon>
        <taxon>Vitrella</taxon>
    </lineage>
</organism>
<feature type="signal peptide" evidence="1">
    <location>
        <begin position="1"/>
        <end position="19"/>
    </location>
</feature>
<evidence type="ECO:0000313" key="2">
    <source>
        <dbReference type="EMBL" id="CEL98267.1"/>
    </source>
</evidence>
<dbReference type="AlphaFoldDB" id="A0A0G4EMM7"/>
<protein>
    <submittedName>
        <fullName evidence="2">Uncharacterized protein</fullName>
    </submittedName>
</protein>
<reference evidence="2 3" key="1">
    <citation type="submission" date="2014-11" db="EMBL/GenBank/DDBJ databases">
        <authorList>
            <person name="Zhu J."/>
            <person name="Qi W."/>
            <person name="Song R."/>
        </authorList>
    </citation>
    <scope>NUCLEOTIDE SEQUENCE [LARGE SCALE GENOMIC DNA]</scope>
</reference>
<proteinExistence type="predicted"/>